<dbReference type="AlphaFoldDB" id="A0A0E3S9V1"/>
<evidence type="ECO:0000313" key="2">
    <source>
        <dbReference type="Proteomes" id="UP000033072"/>
    </source>
</evidence>
<proteinExistence type="predicted"/>
<gene>
    <name evidence="1" type="ORF">MSLAZ_2702</name>
</gene>
<accession>A0A0E3S9V1</accession>
<protein>
    <recommendedName>
        <fullName evidence="3">DGC domain protein</fullName>
    </recommendedName>
</protein>
<dbReference type="KEGG" id="mls:MSLAZ_2702"/>
<dbReference type="HOGENOM" id="CLU_143943_3_0_2"/>
<dbReference type="STRING" id="1434111.MSLAZ_2702"/>
<reference evidence="1 2" key="1">
    <citation type="submission" date="2014-07" db="EMBL/GenBank/DDBJ databases">
        <title>Methanogenic archaea and the global carbon cycle.</title>
        <authorList>
            <person name="Henriksen J.R."/>
            <person name="Luke J."/>
            <person name="Reinhart S."/>
            <person name="Benedict M.N."/>
            <person name="Youngblut N.D."/>
            <person name="Metcalf M.E."/>
            <person name="Whitaker R.J."/>
            <person name="Metcalf W.W."/>
        </authorList>
    </citation>
    <scope>NUCLEOTIDE SEQUENCE [LARGE SCALE GENOMIC DNA]</scope>
    <source>
        <strain evidence="1 2">Z-7289</strain>
    </source>
</reference>
<dbReference type="Pfam" id="PF08859">
    <property type="entry name" value="DGC"/>
    <property type="match status" value="1"/>
</dbReference>
<dbReference type="PIRSF" id="PIRSF037181">
    <property type="entry name" value="DGC"/>
    <property type="match status" value="1"/>
</dbReference>
<organism evidence="1 2">
    <name type="scientific">Methanosarcina lacustris Z-7289</name>
    <dbReference type="NCBI Taxonomy" id="1434111"/>
    <lineage>
        <taxon>Archaea</taxon>
        <taxon>Methanobacteriati</taxon>
        <taxon>Methanobacteriota</taxon>
        <taxon>Stenosarchaea group</taxon>
        <taxon>Methanomicrobia</taxon>
        <taxon>Methanosarcinales</taxon>
        <taxon>Methanosarcinaceae</taxon>
        <taxon>Methanosarcina</taxon>
    </lineage>
</organism>
<keyword evidence="2" id="KW-1185">Reference proteome</keyword>
<sequence>MVSIYFETIFSLKVVTTMESNGKEQQELLQSRINKTENPSGKRRSTLIFACSGLSNTGKLTMQAASALAFRRPDMYRAAAAHKGVDAAEDAVSEGFRILALDGCTDRCATKKLGEAGLQAEVHLMVTELGIEKTRPSDVKPEYIEKIIRAIKEA</sequence>
<evidence type="ECO:0008006" key="3">
    <source>
        <dbReference type="Google" id="ProtNLM"/>
    </source>
</evidence>
<dbReference type="Proteomes" id="UP000033072">
    <property type="component" value="Chromosome"/>
</dbReference>
<dbReference type="PATRIC" id="fig|1434111.4.peg.3578"/>
<dbReference type="InterPro" id="IPR014958">
    <property type="entry name" value="DGC"/>
</dbReference>
<evidence type="ECO:0000313" key="1">
    <source>
        <dbReference type="EMBL" id="AKB75963.1"/>
    </source>
</evidence>
<dbReference type="EMBL" id="CP009515">
    <property type="protein sequence ID" value="AKB75963.1"/>
    <property type="molecule type" value="Genomic_DNA"/>
</dbReference>
<name>A0A0E3S9V1_9EURY</name>